<protein>
    <submittedName>
        <fullName evidence="2">Uncharacterized protein</fullName>
    </submittedName>
</protein>
<organism evidence="2 3">
    <name type="scientific">Corynebacterium kalidii</name>
    <dbReference type="NCBI Taxonomy" id="2931982"/>
    <lineage>
        <taxon>Bacteria</taxon>
        <taxon>Bacillati</taxon>
        <taxon>Actinomycetota</taxon>
        <taxon>Actinomycetes</taxon>
        <taxon>Mycobacteriales</taxon>
        <taxon>Corynebacteriaceae</taxon>
        <taxon>Corynebacterium</taxon>
    </lineage>
</organism>
<keyword evidence="3" id="KW-1185">Reference proteome</keyword>
<sequence length="178" mass="18658">MNKTWKVLLSLIGTVAAAIILVFANNISVYEPPTASTSTASADLQAAIAQHREEEANRLVSENLGPGSARTDTVPPTPRSSATTTSPLPTPETGARPFQEPYDTATAPEQGYRYEPPASHQPALAQPAPPASAGVDDAVTPGAWCRKNMAGATGLSKNGIPMTCTYEGGEDVPRWRAT</sequence>
<comment type="caution">
    <text evidence="2">The sequence shown here is derived from an EMBL/GenBank/DDBJ whole genome shotgun (WGS) entry which is preliminary data.</text>
</comment>
<dbReference type="Proteomes" id="UP001139207">
    <property type="component" value="Unassembled WGS sequence"/>
</dbReference>
<dbReference type="EMBL" id="JALIEA010000013">
    <property type="protein sequence ID" value="MCJ7858949.1"/>
    <property type="molecule type" value="Genomic_DNA"/>
</dbReference>
<evidence type="ECO:0000313" key="3">
    <source>
        <dbReference type="Proteomes" id="UP001139207"/>
    </source>
</evidence>
<proteinExistence type="predicted"/>
<feature type="compositionally biased region" description="Low complexity" evidence="1">
    <location>
        <begin position="116"/>
        <end position="126"/>
    </location>
</feature>
<evidence type="ECO:0000256" key="1">
    <source>
        <dbReference type="SAM" id="MobiDB-lite"/>
    </source>
</evidence>
<accession>A0A9X1WGZ3</accession>
<evidence type="ECO:0000313" key="2">
    <source>
        <dbReference type="EMBL" id="MCJ7858949.1"/>
    </source>
</evidence>
<gene>
    <name evidence="2" type="ORF">MUN33_09525</name>
</gene>
<dbReference type="AlphaFoldDB" id="A0A9X1WGZ3"/>
<feature type="region of interest" description="Disordered" evidence="1">
    <location>
        <begin position="58"/>
        <end position="135"/>
    </location>
</feature>
<feature type="compositionally biased region" description="Low complexity" evidence="1">
    <location>
        <begin position="79"/>
        <end position="93"/>
    </location>
</feature>
<name>A0A9X1WGZ3_9CORY</name>
<reference evidence="2" key="1">
    <citation type="submission" date="2022-04" db="EMBL/GenBank/DDBJ databases">
        <title>Corynebacterium kalidii LD5P10.</title>
        <authorList>
            <person name="Sun J.Q."/>
        </authorList>
    </citation>
    <scope>NUCLEOTIDE SEQUENCE</scope>
    <source>
        <strain evidence="2">LD5P10</strain>
    </source>
</reference>
<dbReference type="RefSeq" id="WP_244804673.1">
    <property type="nucleotide sequence ID" value="NZ_JALIEA010000013.1"/>
</dbReference>